<evidence type="ECO:0000259" key="2">
    <source>
        <dbReference type="Pfam" id="PF04982"/>
    </source>
</evidence>
<reference evidence="3 4" key="1">
    <citation type="submission" date="2015-02" db="EMBL/GenBank/DDBJ databases">
        <title>Nostoc linckia genome annotation.</title>
        <authorList>
            <person name="Zhou Z."/>
        </authorList>
    </citation>
    <scope>NUCLEOTIDE SEQUENCE [LARGE SCALE GENOMIC DNA]</scope>
    <source>
        <strain evidence="4">z8</strain>
    </source>
</reference>
<dbReference type="GeneID" id="57094718"/>
<evidence type="ECO:0000313" key="4">
    <source>
        <dbReference type="Proteomes" id="UP000222310"/>
    </source>
</evidence>
<evidence type="ECO:0000256" key="1">
    <source>
        <dbReference type="SAM" id="Phobius"/>
    </source>
</evidence>
<gene>
    <name evidence="3" type="ORF">VF08_07800</name>
</gene>
<evidence type="ECO:0000313" key="3">
    <source>
        <dbReference type="EMBL" id="PHK05489.1"/>
    </source>
</evidence>
<accession>A0A9Q5ZEH4</accession>
<dbReference type="EMBL" id="LAHD01000015">
    <property type="protein sequence ID" value="PHK05489.1"/>
    <property type="molecule type" value="Genomic_DNA"/>
</dbReference>
<dbReference type="RefSeq" id="WP_099067489.1">
    <property type="nucleotide sequence ID" value="NZ_LAHD01000015.1"/>
</dbReference>
<feature type="domain" description="HPP transmembrane region" evidence="2">
    <location>
        <begin position="30"/>
        <end position="155"/>
    </location>
</feature>
<feature type="transmembrane region" description="Helical" evidence="1">
    <location>
        <begin position="102"/>
        <end position="121"/>
    </location>
</feature>
<dbReference type="AlphaFoldDB" id="A0A9Q5ZEH4"/>
<dbReference type="InterPro" id="IPR007065">
    <property type="entry name" value="HPP"/>
</dbReference>
<feature type="transmembrane region" description="Helical" evidence="1">
    <location>
        <begin position="28"/>
        <end position="45"/>
    </location>
</feature>
<proteinExistence type="predicted"/>
<dbReference type="Pfam" id="PF04982">
    <property type="entry name" value="TM_HPP"/>
    <property type="match status" value="1"/>
</dbReference>
<sequence>MSQKRSSLKPLQGANRNFRRRLNLKGEIALVTAPTVIVLLVMALVEALSQQRLLFASLASSAFLIYLDPLHGTNAVRTLILAQTMAASIGFITYSIFGNGYISGGIAMVIAIAFMIFFDAMHPPAVATSLSFAFKAGNVSNLFLFALALGITVLLVGLERYALWLLSHYTEG</sequence>
<dbReference type="Proteomes" id="UP000222310">
    <property type="component" value="Unassembled WGS sequence"/>
</dbReference>
<feature type="transmembrane region" description="Helical" evidence="1">
    <location>
        <begin position="142"/>
        <end position="163"/>
    </location>
</feature>
<name>A0A9Q5ZEH4_NOSLI</name>
<feature type="transmembrane region" description="Helical" evidence="1">
    <location>
        <begin position="51"/>
        <end position="67"/>
    </location>
</feature>
<organism evidence="3 4">
    <name type="scientific">Nostoc linckia z8</name>
    <dbReference type="NCBI Taxonomy" id="1628746"/>
    <lineage>
        <taxon>Bacteria</taxon>
        <taxon>Bacillati</taxon>
        <taxon>Cyanobacteriota</taxon>
        <taxon>Cyanophyceae</taxon>
        <taxon>Nostocales</taxon>
        <taxon>Nostocaceae</taxon>
        <taxon>Nostoc</taxon>
    </lineage>
</organism>
<keyword evidence="1" id="KW-1133">Transmembrane helix</keyword>
<comment type="caution">
    <text evidence="3">The sequence shown here is derived from an EMBL/GenBank/DDBJ whole genome shotgun (WGS) entry which is preliminary data.</text>
</comment>
<dbReference type="PANTHER" id="PTHR33741">
    <property type="entry name" value="TRANSMEMBRANE PROTEIN DDB_G0269096-RELATED"/>
    <property type="match status" value="1"/>
</dbReference>
<keyword evidence="1" id="KW-0472">Membrane</keyword>
<keyword evidence="1" id="KW-0812">Transmembrane</keyword>
<dbReference type="PANTHER" id="PTHR33741:SF5">
    <property type="entry name" value="TRANSMEMBRANE PROTEIN DDB_G0269096-RELATED"/>
    <property type="match status" value="1"/>
</dbReference>
<dbReference type="InterPro" id="IPR058581">
    <property type="entry name" value="TM_HPP"/>
</dbReference>
<protein>
    <recommendedName>
        <fullName evidence="2">HPP transmembrane region domain-containing protein</fullName>
    </recommendedName>
</protein>